<evidence type="ECO:0008006" key="3">
    <source>
        <dbReference type="Google" id="ProtNLM"/>
    </source>
</evidence>
<dbReference type="Proteomes" id="UP000000844">
    <property type="component" value="Chromosome"/>
</dbReference>
<dbReference type="Pfam" id="PF04199">
    <property type="entry name" value="Cyclase"/>
    <property type="match status" value="1"/>
</dbReference>
<accession>D3Q4I9</accession>
<dbReference type="RefSeq" id="WP_013015720.1">
    <property type="nucleotide sequence ID" value="NC_013947.1"/>
</dbReference>
<proteinExistence type="predicted"/>
<sequence length="331" mass="35904">MQDWSRGWTPPDYRVDGDGKVIGATNPRAPHNWGRWGDLDELGTVNYITAKVRLAAAELVTTGEVVSCAIPIGDEMPVHPSRPAVVHTHALTGTDVVAGFVADRASGGFHGADDYVFMPLQSGTHWDGLTHGFGASTMYNGFWIGNVGADGARRLSTHLLADHMTGRGVLLDLPRAAGVDRLPGGHAITPAELDACAHAQNVELRSGDILLIRTGELGWFYSLDDKAPYWSGIHAGLSITTVDWIHRNEIAAIGIDNRTFEVTPFEPGHQETYPLHARLIRDLGLTIGELWWLDDLAEVCARDDRWEFMLTAPPLTVTGSSGSPVSPLAFF</sequence>
<dbReference type="InterPro" id="IPR007325">
    <property type="entry name" value="KFase/CYL"/>
</dbReference>
<dbReference type="OrthoDB" id="7067800at2"/>
<dbReference type="SUPFAM" id="SSF102198">
    <property type="entry name" value="Putative cyclase"/>
    <property type="match status" value="1"/>
</dbReference>
<evidence type="ECO:0000313" key="1">
    <source>
        <dbReference type="EMBL" id="ADD40149.1"/>
    </source>
</evidence>
<organism evidence="1 2">
    <name type="scientific">Stackebrandtia nassauensis (strain DSM 44728 / CIP 108903 / NRRL B-16338 / NBRC 102104 / LLR-40K-21)</name>
    <dbReference type="NCBI Taxonomy" id="446470"/>
    <lineage>
        <taxon>Bacteria</taxon>
        <taxon>Bacillati</taxon>
        <taxon>Actinomycetota</taxon>
        <taxon>Actinomycetes</taxon>
        <taxon>Glycomycetales</taxon>
        <taxon>Glycomycetaceae</taxon>
        <taxon>Stackebrandtia</taxon>
    </lineage>
</organism>
<dbReference type="STRING" id="446470.Snas_0433"/>
<gene>
    <name evidence="1" type="ordered locus">Snas_0433</name>
</gene>
<dbReference type="InterPro" id="IPR037175">
    <property type="entry name" value="KFase_sf"/>
</dbReference>
<dbReference type="AlphaFoldDB" id="D3Q4I9"/>
<dbReference type="HOGENOM" id="CLU_030671_0_0_11"/>
<protein>
    <recommendedName>
        <fullName evidence="3">Cyclase family protein</fullName>
    </recommendedName>
</protein>
<keyword evidence="2" id="KW-1185">Reference proteome</keyword>
<evidence type="ECO:0000313" key="2">
    <source>
        <dbReference type="Proteomes" id="UP000000844"/>
    </source>
</evidence>
<dbReference type="KEGG" id="sna:Snas_0433"/>
<dbReference type="GO" id="GO:0004061">
    <property type="term" value="F:arylformamidase activity"/>
    <property type="evidence" value="ECO:0007669"/>
    <property type="project" value="InterPro"/>
</dbReference>
<dbReference type="PANTHER" id="PTHR34861">
    <property type="match status" value="1"/>
</dbReference>
<dbReference type="Gene3D" id="3.50.30.50">
    <property type="entry name" value="Putative cyclase"/>
    <property type="match status" value="1"/>
</dbReference>
<dbReference type="GO" id="GO:0019441">
    <property type="term" value="P:L-tryptophan catabolic process to kynurenine"/>
    <property type="evidence" value="ECO:0007669"/>
    <property type="project" value="InterPro"/>
</dbReference>
<name>D3Q4I9_STANL</name>
<reference evidence="1 2" key="1">
    <citation type="journal article" date="2009" name="Stand. Genomic Sci.">
        <title>Complete genome sequence of Stackebrandtia nassauensis type strain (LLR-40K-21).</title>
        <authorList>
            <person name="Munk C."/>
            <person name="Lapidus A."/>
            <person name="Copeland A."/>
            <person name="Jando M."/>
            <person name="Mayilraj S."/>
            <person name="Glavina Del Rio T."/>
            <person name="Nolan M."/>
            <person name="Chen F."/>
            <person name="Lucas S."/>
            <person name="Tice H."/>
            <person name="Cheng J.F."/>
            <person name="Han C."/>
            <person name="Detter J.C."/>
            <person name="Bruce D."/>
            <person name="Goodwin L."/>
            <person name="Chain P."/>
            <person name="Pitluck S."/>
            <person name="Goker M."/>
            <person name="Ovchinikova G."/>
            <person name="Pati A."/>
            <person name="Ivanova N."/>
            <person name="Mavromatis K."/>
            <person name="Chen A."/>
            <person name="Palaniappan K."/>
            <person name="Land M."/>
            <person name="Hauser L."/>
            <person name="Chang Y.J."/>
            <person name="Jeffries C.D."/>
            <person name="Bristow J."/>
            <person name="Eisen J.A."/>
            <person name="Markowitz V."/>
            <person name="Hugenholtz P."/>
            <person name="Kyrpides N.C."/>
            <person name="Klenk H.P."/>
        </authorList>
    </citation>
    <scope>NUCLEOTIDE SEQUENCE [LARGE SCALE GENOMIC DNA]</scope>
    <source>
        <strain evidence="2">DSM 44728 / CIP 108903 / NRRL B-16338 / NBRC 102104 / LLR-40K-21</strain>
    </source>
</reference>
<dbReference type="eggNOG" id="COG1878">
    <property type="taxonomic scope" value="Bacteria"/>
</dbReference>
<dbReference type="PANTHER" id="PTHR34861:SF10">
    <property type="entry name" value="CYCLASE"/>
    <property type="match status" value="1"/>
</dbReference>
<dbReference type="EMBL" id="CP001778">
    <property type="protein sequence ID" value="ADD40149.1"/>
    <property type="molecule type" value="Genomic_DNA"/>
</dbReference>